<dbReference type="EMBL" id="CABVLU010000001">
    <property type="protein sequence ID" value="VVT47074.1"/>
    <property type="molecule type" value="Genomic_DNA"/>
</dbReference>
<dbReference type="Pfam" id="PF00164">
    <property type="entry name" value="Ribosom_S12_S23"/>
    <property type="match status" value="1"/>
</dbReference>
<feature type="domain" description="Transcription factor IIIC 90kDa subunit N-terminal" evidence="4">
    <location>
        <begin position="159"/>
        <end position="617"/>
    </location>
</feature>
<dbReference type="GO" id="GO:0003735">
    <property type="term" value="F:structural constituent of ribosome"/>
    <property type="evidence" value="ECO:0007669"/>
    <property type="project" value="InterPro"/>
</dbReference>
<accession>A0A5E8B8A4</accession>
<evidence type="ECO:0000259" key="5">
    <source>
        <dbReference type="Pfam" id="PF12660"/>
    </source>
</evidence>
<reference evidence="6 7" key="1">
    <citation type="submission" date="2019-09" db="EMBL/GenBank/DDBJ databases">
        <authorList>
            <person name="Brejova B."/>
        </authorList>
    </citation>
    <scope>NUCLEOTIDE SEQUENCE [LARGE SCALE GENOMIC DNA]</scope>
</reference>
<proteinExistence type="inferred from homology"/>
<keyword evidence="2" id="KW-0689">Ribosomal protein</keyword>
<dbReference type="FunFam" id="2.40.50.140:FF:000007">
    <property type="entry name" value="40S ribosomal protein S23"/>
    <property type="match status" value="1"/>
</dbReference>
<dbReference type="PANTHER" id="PTHR11652">
    <property type="entry name" value="30S RIBOSOMAL PROTEIN S12 FAMILY MEMBER"/>
    <property type="match status" value="1"/>
</dbReference>
<dbReference type="CDD" id="cd03367">
    <property type="entry name" value="Ribosomal_S23"/>
    <property type="match status" value="1"/>
</dbReference>
<dbReference type="InterPro" id="IPR024764">
    <property type="entry name" value="TFIIIC_Znf"/>
</dbReference>
<evidence type="ECO:0000256" key="3">
    <source>
        <dbReference type="ARBA" id="ARBA00023274"/>
    </source>
</evidence>
<comment type="similarity">
    <text evidence="1">Belongs to the universal ribosomal protein uS12 family.</text>
</comment>
<protein>
    <recommendedName>
        <fullName evidence="8">40S ribosomal protein S23</fullName>
    </recommendedName>
</protein>
<evidence type="ECO:0000256" key="1">
    <source>
        <dbReference type="ARBA" id="ARBA00005657"/>
    </source>
</evidence>
<dbReference type="OrthoDB" id="1713912at2759"/>
<dbReference type="GeneID" id="43580351"/>
<dbReference type="GO" id="GO:0015935">
    <property type="term" value="C:small ribosomal subunit"/>
    <property type="evidence" value="ECO:0007669"/>
    <property type="project" value="InterPro"/>
</dbReference>
<evidence type="ECO:0000256" key="2">
    <source>
        <dbReference type="ARBA" id="ARBA00022980"/>
    </source>
</evidence>
<dbReference type="InterPro" id="IPR012340">
    <property type="entry name" value="NA-bd_OB-fold"/>
</dbReference>
<gene>
    <name evidence="6" type="ORF">SAPINGB_P001530</name>
</gene>
<organism evidence="6 7">
    <name type="scientific">Magnusiomyces paraingens</name>
    <dbReference type="NCBI Taxonomy" id="2606893"/>
    <lineage>
        <taxon>Eukaryota</taxon>
        <taxon>Fungi</taxon>
        <taxon>Dikarya</taxon>
        <taxon>Ascomycota</taxon>
        <taxon>Saccharomycotina</taxon>
        <taxon>Dipodascomycetes</taxon>
        <taxon>Dipodascales</taxon>
        <taxon>Dipodascaceae</taxon>
        <taxon>Magnusiomyces</taxon>
    </lineage>
</organism>
<dbReference type="SUPFAM" id="SSF50249">
    <property type="entry name" value="Nucleic acid-binding proteins"/>
    <property type="match status" value="1"/>
</dbReference>
<dbReference type="GO" id="GO:0006412">
    <property type="term" value="P:translation"/>
    <property type="evidence" value="ECO:0007669"/>
    <property type="project" value="InterPro"/>
</dbReference>
<dbReference type="Pfam" id="PF12657">
    <property type="entry name" value="TFIIIC_delta"/>
    <property type="match status" value="1"/>
</dbReference>
<dbReference type="NCBIfam" id="TIGR00982">
    <property type="entry name" value="uS12_E_A"/>
    <property type="match status" value="1"/>
</dbReference>
<feature type="domain" description="Transcription factor IIIC putative zinc-finger" evidence="5">
    <location>
        <begin position="905"/>
        <end position="970"/>
    </location>
</feature>
<dbReference type="InterPro" id="IPR024761">
    <property type="entry name" value="TFIIIC_delta_N"/>
</dbReference>
<keyword evidence="3" id="KW-0687">Ribonucleoprotein</keyword>
<dbReference type="RefSeq" id="XP_031852142.1">
    <property type="nucleotide sequence ID" value="XM_031996251.1"/>
</dbReference>
<dbReference type="InterPro" id="IPR006032">
    <property type="entry name" value="Ribosomal_uS12"/>
</dbReference>
<evidence type="ECO:0000313" key="6">
    <source>
        <dbReference type="EMBL" id="VVT47074.1"/>
    </source>
</evidence>
<dbReference type="Gene3D" id="2.40.50.140">
    <property type="entry name" value="Nucleic acid-binding proteins"/>
    <property type="match status" value="1"/>
</dbReference>
<dbReference type="Pfam" id="PF12660">
    <property type="entry name" value="zf-TFIIIC"/>
    <property type="match status" value="1"/>
</dbReference>
<keyword evidence="7" id="KW-1185">Reference proteome</keyword>
<evidence type="ECO:0000259" key="4">
    <source>
        <dbReference type="Pfam" id="PF12657"/>
    </source>
</evidence>
<dbReference type="Proteomes" id="UP000398389">
    <property type="component" value="Unassembled WGS sequence"/>
</dbReference>
<name>A0A5E8B8A4_9ASCO</name>
<sequence length="974" mass="110120">MGNGKPRGLNAARKLRISRRDNRWADASYKKRLLGTAFKFSPFGGSSHAKGIVLEKIGVEAKQPNSAIRKCVRVQLIKNGKRVTAFVPNDGCLNFVDENDEVLIAGFGRKGKAKGDIPGVRFKVVKVSGPPRLYPAWKMIRDVKVERLSISSLHSSFAWSEDGLFAITNTENVIIIKPQNHTVEAATTTAGTSSSNTKLDEKYEIQASQPLDSWRPLGEAPVTSFNIETYCSDEYSVDIAWSPSGTSSSRTCLLSVLTNQGNIVIYDYKVKAISSTWVPIVSCITCLKKTLENDPDYVVPAEKTKDYIFNSMAWSPRFPSNVIEDDKWGSVFFAAGTKSGKIVIFIPVHSYNQQTRKYDTIMDGIHVVDFNNESDGKYTSLIKLKWTSWVKGPLNKYYSLLIGVDSSNQILAKLITYDSETKSLDISAFFSTIQTPSRFLVTSLWIHFHKETNQFLLAVTQTVGISVYTFKDIDKPLIPQHLFYKTPSGKQPITMVSLMARDKSRVWVIGFADWIDSFIGTIDLASPKKSIEQGFPSDSPVSNPLDAFFERRINAMNDAGNHIGTIGEATSTFQFRFYGVVPHPHGGGYFAFLNTLVTETQLRYVLTSSTRFQISFQPMCIEEYGSKGKQRMGPPEPALFVDTLPDATQGSAESIWWKVKALSNSVKSPKQRPIYIKNMIEELENYASDHHREALFNPKHVKLFPSNMGVESFAKALHADITRTFFLSKFYNVLRLLIHLKSLALLMQQAHIQMHEKELANIAENSYTAGSSRDEEWEEHIFGEDISRFESDVEKHTQAIMNELCFVVLYYCTKRNSELKKMERVIVESYLGQLNEDLEKQRKDGLDSLETENNRFNYDDASYTVLGCEMLVKRNRRDDKMVSVPGDGFTEDFYFADARNRFHIFSKRGYPWKRCAISLMPLTFFNSKVCGGCGRQYAVLSNYVEDKDSPLLQVLLGENTFDICIFCGCRYSQL</sequence>
<evidence type="ECO:0000313" key="7">
    <source>
        <dbReference type="Proteomes" id="UP000398389"/>
    </source>
</evidence>
<evidence type="ECO:0008006" key="8">
    <source>
        <dbReference type="Google" id="ProtNLM"/>
    </source>
</evidence>
<dbReference type="AlphaFoldDB" id="A0A5E8B8A4"/>
<dbReference type="InterPro" id="IPR005680">
    <property type="entry name" value="Ribosomal_uS12_euk/arc"/>
</dbReference>
<dbReference type="PROSITE" id="PS00055">
    <property type="entry name" value="RIBOSOMAL_S12"/>
    <property type="match status" value="1"/>
</dbReference>